<name>A0A445MT58_9BACT</name>
<dbReference type="CDD" id="cd03064">
    <property type="entry name" value="TRX_Fd_NuoE"/>
    <property type="match status" value="1"/>
</dbReference>
<dbReference type="GO" id="GO:0051537">
    <property type="term" value="F:2 iron, 2 sulfur cluster binding"/>
    <property type="evidence" value="ECO:0007669"/>
    <property type="project" value="UniProtKB-KW"/>
</dbReference>
<feature type="binding site" evidence="7">
    <location>
        <position position="92"/>
    </location>
    <ligand>
        <name>[2Fe-2S] cluster</name>
        <dbReference type="ChEBI" id="CHEBI:190135"/>
    </ligand>
</feature>
<comment type="cofactor">
    <cofactor evidence="7">
        <name>[2Fe-2S] cluster</name>
        <dbReference type="ChEBI" id="CHEBI:190135"/>
    </cofactor>
    <text evidence="7">Binds 1 [2Fe-2S] cluster.</text>
</comment>
<dbReference type="InterPro" id="IPR002023">
    <property type="entry name" value="NuoE-like"/>
</dbReference>
<dbReference type="GO" id="GO:0016491">
    <property type="term" value="F:oxidoreductase activity"/>
    <property type="evidence" value="ECO:0007669"/>
    <property type="project" value="InterPro"/>
</dbReference>
<protein>
    <submittedName>
        <fullName evidence="8">Respiratory-chain NADH dehydrogenase 24 Kd subunit</fullName>
    </submittedName>
</protein>
<evidence type="ECO:0000256" key="6">
    <source>
        <dbReference type="ARBA" id="ARBA00034078"/>
    </source>
</evidence>
<keyword evidence="4 7" id="KW-0408">Iron</keyword>
<sequence>MNYSASEEEAGLPDKIALERDVAARLKGFDNHRRNLIPILQDIQDHFLYLAPEAILMVAEHIGIGASEVYGVATFYNQFRFHPPGRHPIKVCLGTACHVRGGDIILENFERKLGISDGETTTDREFSIERVACVGCCALAPVAVVDENIQGHMAPSKVEGIVLGYKIERDRIDRERENEPGEPA</sequence>
<accession>A0A445MT58</accession>
<evidence type="ECO:0000256" key="2">
    <source>
        <dbReference type="ARBA" id="ARBA00022714"/>
    </source>
</evidence>
<dbReference type="NCBIfam" id="NF005722">
    <property type="entry name" value="PRK07539.1-2"/>
    <property type="match status" value="1"/>
</dbReference>
<feature type="binding site" evidence="7">
    <location>
        <position position="137"/>
    </location>
    <ligand>
        <name>[2Fe-2S] cluster</name>
        <dbReference type="ChEBI" id="CHEBI:190135"/>
    </ligand>
</feature>
<dbReference type="EMBL" id="OJIN01000050">
    <property type="protein sequence ID" value="SPD72625.1"/>
    <property type="molecule type" value="Genomic_DNA"/>
</dbReference>
<evidence type="ECO:0000256" key="1">
    <source>
        <dbReference type="ARBA" id="ARBA00010643"/>
    </source>
</evidence>
<evidence type="ECO:0000256" key="5">
    <source>
        <dbReference type="ARBA" id="ARBA00023014"/>
    </source>
</evidence>
<keyword evidence="2 7" id="KW-0001">2Fe-2S</keyword>
<evidence type="ECO:0000256" key="3">
    <source>
        <dbReference type="ARBA" id="ARBA00022723"/>
    </source>
</evidence>
<dbReference type="Gene3D" id="3.40.30.10">
    <property type="entry name" value="Glutaredoxin"/>
    <property type="match status" value="1"/>
</dbReference>
<gene>
    <name evidence="8" type="ORF">PITCH_A1430009</name>
</gene>
<comment type="similarity">
    <text evidence="1">Belongs to the complex I 24 kDa subunit family.</text>
</comment>
<proteinExistence type="inferred from homology"/>
<feature type="binding site" evidence="7">
    <location>
        <position position="97"/>
    </location>
    <ligand>
        <name>[2Fe-2S] cluster</name>
        <dbReference type="ChEBI" id="CHEBI:190135"/>
    </ligand>
</feature>
<organism evidence="8">
    <name type="scientific">uncultured Desulfobacterium sp</name>
    <dbReference type="NCBI Taxonomy" id="201089"/>
    <lineage>
        <taxon>Bacteria</taxon>
        <taxon>Pseudomonadati</taxon>
        <taxon>Thermodesulfobacteriota</taxon>
        <taxon>Desulfobacteria</taxon>
        <taxon>Desulfobacterales</taxon>
        <taxon>Desulfobacteriaceae</taxon>
        <taxon>Desulfobacterium</taxon>
        <taxon>environmental samples</taxon>
    </lineage>
</organism>
<dbReference type="PANTHER" id="PTHR43342:SF1">
    <property type="entry name" value="BIFURCATING [FEFE] HYDROGENASE GAMMA SUBUNIT"/>
    <property type="match status" value="1"/>
</dbReference>
<dbReference type="SUPFAM" id="SSF52833">
    <property type="entry name" value="Thioredoxin-like"/>
    <property type="match status" value="1"/>
</dbReference>
<feature type="binding site" evidence="7">
    <location>
        <position position="133"/>
    </location>
    <ligand>
        <name>[2Fe-2S] cluster</name>
        <dbReference type="ChEBI" id="CHEBI:190135"/>
    </ligand>
</feature>
<dbReference type="InterPro" id="IPR041921">
    <property type="entry name" value="NuoE_N"/>
</dbReference>
<dbReference type="AlphaFoldDB" id="A0A445MT58"/>
<dbReference type="PANTHER" id="PTHR43342">
    <property type="entry name" value="NADH-QUINONE OXIDOREDUCTASE, E SUBUNIT"/>
    <property type="match status" value="1"/>
</dbReference>
<dbReference type="InterPro" id="IPR036249">
    <property type="entry name" value="Thioredoxin-like_sf"/>
</dbReference>
<comment type="cofactor">
    <cofactor evidence="6">
        <name>[2Fe-2S] cluster</name>
        <dbReference type="ChEBI" id="CHEBI:190135"/>
    </cofactor>
</comment>
<dbReference type="Pfam" id="PF01257">
    <property type="entry name" value="2Fe-2S_thioredx"/>
    <property type="match status" value="1"/>
</dbReference>
<evidence type="ECO:0000256" key="4">
    <source>
        <dbReference type="ARBA" id="ARBA00023004"/>
    </source>
</evidence>
<dbReference type="Gene3D" id="1.10.10.1590">
    <property type="entry name" value="NADH-quinone oxidoreductase subunit E"/>
    <property type="match status" value="1"/>
</dbReference>
<dbReference type="InterPro" id="IPR042128">
    <property type="entry name" value="NuoE_dom"/>
</dbReference>
<keyword evidence="3 7" id="KW-0479">Metal-binding</keyword>
<evidence type="ECO:0000313" key="8">
    <source>
        <dbReference type="EMBL" id="SPD72625.1"/>
    </source>
</evidence>
<dbReference type="PIRSF" id="PIRSF000216">
    <property type="entry name" value="NADH_DH_24kDa"/>
    <property type="match status" value="1"/>
</dbReference>
<keyword evidence="5 7" id="KW-0411">Iron-sulfur</keyword>
<evidence type="ECO:0000256" key="7">
    <source>
        <dbReference type="PIRSR" id="PIRSR000216-1"/>
    </source>
</evidence>
<reference evidence="8" key="1">
    <citation type="submission" date="2018-01" db="EMBL/GenBank/DDBJ databases">
        <authorList>
            <person name="Regsiter A."/>
            <person name="William W."/>
        </authorList>
    </citation>
    <scope>NUCLEOTIDE SEQUENCE</scope>
    <source>
        <strain evidence="8">TRIP AH-1</strain>
    </source>
</reference>
<dbReference type="InterPro" id="IPR028431">
    <property type="entry name" value="NADP_DH_HndA-like"/>
</dbReference>
<dbReference type="GO" id="GO:0046872">
    <property type="term" value="F:metal ion binding"/>
    <property type="evidence" value="ECO:0007669"/>
    <property type="project" value="UniProtKB-KW"/>
</dbReference>